<proteinExistence type="predicted"/>
<sequence length="53" mass="6530">MNRKELEERVDEILLKRTRGEKLSRQEQKILAYTYHAAGQRKTSIWLRSWKQR</sequence>
<dbReference type="AlphaFoldDB" id="A0A6J4P5U7"/>
<protein>
    <submittedName>
        <fullName evidence="1">Uncharacterized protein</fullName>
    </submittedName>
</protein>
<accession>A0A6J4P5U7</accession>
<gene>
    <name evidence="1" type="ORF">AVDCRST_MAG78-155</name>
</gene>
<name>A0A6J4P5U7_9ACTN</name>
<reference evidence="1" key="1">
    <citation type="submission" date="2020-02" db="EMBL/GenBank/DDBJ databases">
        <authorList>
            <person name="Meier V. D."/>
        </authorList>
    </citation>
    <scope>NUCLEOTIDE SEQUENCE</scope>
    <source>
        <strain evidence="1">AVDCRST_MAG78</strain>
    </source>
</reference>
<organism evidence="1">
    <name type="scientific">uncultured Rubrobacteraceae bacterium</name>
    <dbReference type="NCBI Taxonomy" id="349277"/>
    <lineage>
        <taxon>Bacteria</taxon>
        <taxon>Bacillati</taxon>
        <taxon>Actinomycetota</taxon>
        <taxon>Rubrobacteria</taxon>
        <taxon>Rubrobacterales</taxon>
        <taxon>Rubrobacteraceae</taxon>
        <taxon>environmental samples</taxon>
    </lineage>
</organism>
<evidence type="ECO:0000313" key="1">
    <source>
        <dbReference type="EMBL" id="CAA9406946.1"/>
    </source>
</evidence>
<dbReference type="EMBL" id="CADCVB010000008">
    <property type="protein sequence ID" value="CAA9406946.1"/>
    <property type="molecule type" value="Genomic_DNA"/>
</dbReference>